<evidence type="ECO:0000256" key="6">
    <source>
        <dbReference type="ARBA" id="ARBA00022989"/>
    </source>
</evidence>
<keyword evidence="2 9" id="KW-0813">Transport</keyword>
<dbReference type="EMBL" id="RQXW01000005">
    <property type="protein sequence ID" value="RTE66494.1"/>
    <property type="molecule type" value="Genomic_DNA"/>
</dbReference>
<evidence type="ECO:0000313" key="12">
    <source>
        <dbReference type="Proteomes" id="UP000283087"/>
    </source>
</evidence>
<dbReference type="RefSeq" id="WP_126158093.1">
    <property type="nucleotide sequence ID" value="NZ_RQXW01000005.1"/>
</dbReference>
<feature type="transmembrane region" description="Helical" evidence="9">
    <location>
        <begin position="130"/>
        <end position="149"/>
    </location>
</feature>
<evidence type="ECO:0000256" key="2">
    <source>
        <dbReference type="ARBA" id="ARBA00022448"/>
    </source>
</evidence>
<evidence type="ECO:0000256" key="3">
    <source>
        <dbReference type="ARBA" id="ARBA00022475"/>
    </source>
</evidence>
<dbReference type="GO" id="GO:0005886">
    <property type="term" value="C:plasma membrane"/>
    <property type="evidence" value="ECO:0007669"/>
    <property type="project" value="UniProtKB-SubCell"/>
</dbReference>
<comment type="subunit">
    <text evidence="9">The complex comprises the extracytoplasmic solute receptor protein and the two transmembrane proteins.</text>
</comment>
<keyword evidence="4 9" id="KW-0997">Cell inner membrane</keyword>
<feature type="transmembrane region" description="Helical" evidence="9">
    <location>
        <begin position="89"/>
        <end position="110"/>
    </location>
</feature>
<feature type="transmembrane region" description="Helical" evidence="9">
    <location>
        <begin position="14"/>
        <end position="38"/>
    </location>
</feature>
<keyword evidence="7 9" id="KW-0472">Membrane</keyword>
<dbReference type="InterPro" id="IPR007387">
    <property type="entry name" value="TRAP_DctQ"/>
</dbReference>
<evidence type="ECO:0000313" key="11">
    <source>
        <dbReference type="EMBL" id="RTE66494.1"/>
    </source>
</evidence>
<dbReference type="AlphaFoldDB" id="A0A430KT55"/>
<evidence type="ECO:0000256" key="5">
    <source>
        <dbReference type="ARBA" id="ARBA00022692"/>
    </source>
</evidence>
<name>A0A430KT55_9GAMM</name>
<dbReference type="GO" id="GO:0022857">
    <property type="term" value="F:transmembrane transporter activity"/>
    <property type="evidence" value="ECO:0007669"/>
    <property type="project" value="UniProtKB-UniRule"/>
</dbReference>
<dbReference type="InterPro" id="IPR055348">
    <property type="entry name" value="DctQ"/>
</dbReference>
<comment type="caution">
    <text evidence="11">The sequence shown here is derived from an EMBL/GenBank/DDBJ whole genome shotgun (WGS) entry which is preliminary data.</text>
</comment>
<comment type="similarity">
    <text evidence="8 9">Belongs to the TRAP transporter small permease family.</text>
</comment>
<evidence type="ECO:0000259" key="10">
    <source>
        <dbReference type="Pfam" id="PF04290"/>
    </source>
</evidence>
<proteinExistence type="inferred from homology"/>
<keyword evidence="6 9" id="KW-1133">Transmembrane helix</keyword>
<dbReference type="PANTHER" id="PTHR35011">
    <property type="entry name" value="2,3-DIKETO-L-GULONATE TRAP TRANSPORTER SMALL PERMEASE PROTEIN YIAM"/>
    <property type="match status" value="1"/>
</dbReference>
<gene>
    <name evidence="11" type="ORF">EH243_07825</name>
</gene>
<accession>A0A430KT55</accession>
<dbReference type="OrthoDB" id="4250245at2"/>
<evidence type="ECO:0000256" key="7">
    <source>
        <dbReference type="ARBA" id="ARBA00023136"/>
    </source>
</evidence>
<feature type="domain" description="Tripartite ATP-independent periplasmic transporters DctQ component" evidence="10">
    <location>
        <begin position="26"/>
        <end position="152"/>
    </location>
</feature>
<keyword evidence="12" id="KW-1185">Reference proteome</keyword>
<evidence type="ECO:0000256" key="8">
    <source>
        <dbReference type="ARBA" id="ARBA00038436"/>
    </source>
</evidence>
<keyword evidence="3" id="KW-1003">Cell membrane</keyword>
<sequence>MLLFSKVIDFIVKCFFYIGVSSGIAMTLLVFASTLLRYLAGQPISFSDELTGLLFLTMAFTTFPYVSNKSGHIRLDLITNKMPPSIQKIFIPIASTIFITFAIIFAWQAWQFLEFSKLISSRTDVSRILLWPWMALMPVSMILCVIVEIKKLLIKNSHSMLEEVSP</sequence>
<organism evidence="11 12">
    <name type="scientific">Amphritea opalescens</name>
    <dbReference type="NCBI Taxonomy" id="2490544"/>
    <lineage>
        <taxon>Bacteria</taxon>
        <taxon>Pseudomonadati</taxon>
        <taxon>Pseudomonadota</taxon>
        <taxon>Gammaproteobacteria</taxon>
        <taxon>Oceanospirillales</taxon>
        <taxon>Oceanospirillaceae</taxon>
        <taxon>Amphritea</taxon>
    </lineage>
</organism>
<feature type="transmembrane region" description="Helical" evidence="9">
    <location>
        <begin position="50"/>
        <end position="68"/>
    </location>
</feature>
<dbReference type="PANTHER" id="PTHR35011:SF2">
    <property type="entry name" value="2,3-DIKETO-L-GULONATE TRAP TRANSPORTER SMALL PERMEASE PROTEIN YIAM"/>
    <property type="match status" value="1"/>
</dbReference>
<protein>
    <recommendedName>
        <fullName evidence="9">TRAP transporter small permease protein</fullName>
    </recommendedName>
</protein>
<dbReference type="Proteomes" id="UP000283087">
    <property type="component" value="Unassembled WGS sequence"/>
</dbReference>
<dbReference type="GO" id="GO:0015740">
    <property type="term" value="P:C4-dicarboxylate transport"/>
    <property type="evidence" value="ECO:0007669"/>
    <property type="project" value="TreeGrafter"/>
</dbReference>
<evidence type="ECO:0000256" key="9">
    <source>
        <dbReference type="RuleBase" id="RU369079"/>
    </source>
</evidence>
<comment type="function">
    <text evidence="9">Part of the tripartite ATP-independent periplasmic (TRAP) transport system.</text>
</comment>
<evidence type="ECO:0000256" key="1">
    <source>
        <dbReference type="ARBA" id="ARBA00004429"/>
    </source>
</evidence>
<dbReference type="Pfam" id="PF04290">
    <property type="entry name" value="DctQ"/>
    <property type="match status" value="1"/>
</dbReference>
<evidence type="ECO:0000256" key="4">
    <source>
        <dbReference type="ARBA" id="ARBA00022519"/>
    </source>
</evidence>
<keyword evidence="5 9" id="KW-0812">Transmembrane</keyword>
<comment type="subcellular location">
    <subcellularLocation>
        <location evidence="1 9">Cell inner membrane</location>
        <topology evidence="1 9">Multi-pass membrane protein</topology>
    </subcellularLocation>
</comment>
<reference evidence="11 12" key="1">
    <citation type="submission" date="2018-11" db="EMBL/GenBank/DDBJ databases">
        <title>The draft genome sequence of Amphritea opalescens ANRC-JH13T.</title>
        <authorList>
            <person name="Fang Z."/>
            <person name="Zhang Y."/>
            <person name="Han X."/>
        </authorList>
    </citation>
    <scope>NUCLEOTIDE SEQUENCE [LARGE SCALE GENOMIC DNA]</scope>
    <source>
        <strain evidence="11 12">ANRC-JH13</strain>
    </source>
</reference>